<keyword evidence="11" id="KW-1185">Reference proteome</keyword>
<feature type="region of interest" description="Disordered" evidence="7">
    <location>
        <begin position="299"/>
        <end position="323"/>
    </location>
</feature>
<feature type="transmembrane region" description="Helical" evidence="8">
    <location>
        <begin position="257"/>
        <end position="280"/>
    </location>
</feature>
<dbReference type="PROSITE" id="PS50262">
    <property type="entry name" value="G_PROTEIN_RECEP_F1_2"/>
    <property type="match status" value="1"/>
</dbReference>
<evidence type="ECO:0000256" key="6">
    <source>
        <dbReference type="ARBA" id="ARBA00023170"/>
    </source>
</evidence>
<reference evidence="11" key="1">
    <citation type="submission" date="2022-10" db="EMBL/GenBank/DDBJ databases">
        <title>Genome assembly of Pristionchus species.</title>
        <authorList>
            <person name="Yoshida K."/>
            <person name="Sommer R.J."/>
        </authorList>
    </citation>
    <scope>NUCLEOTIDE SEQUENCE [LARGE SCALE GENOMIC DNA]</scope>
    <source>
        <strain evidence="11">RS5460</strain>
    </source>
</reference>
<feature type="non-terminal residue" evidence="10">
    <location>
        <position position="1"/>
    </location>
</feature>
<dbReference type="PRINTS" id="PR00237">
    <property type="entry name" value="GPCRRHODOPSN"/>
</dbReference>
<comment type="subcellular location">
    <subcellularLocation>
        <location evidence="1">Cell membrane</location>
        <topology evidence="1">Multi-pass membrane protein</topology>
    </subcellularLocation>
</comment>
<keyword evidence="6" id="KW-0675">Receptor</keyword>
<feature type="transmembrane region" description="Helical" evidence="8">
    <location>
        <begin position="128"/>
        <end position="150"/>
    </location>
</feature>
<proteinExistence type="predicted"/>
<dbReference type="PANTHER" id="PTHR24241:SF170">
    <property type="entry name" value="G-PROTEIN COUPLED RECEPTORS FAMILY 1 PROFILE DOMAIN-CONTAINING PROTEIN"/>
    <property type="match status" value="1"/>
</dbReference>
<evidence type="ECO:0000256" key="8">
    <source>
        <dbReference type="SAM" id="Phobius"/>
    </source>
</evidence>
<evidence type="ECO:0000256" key="5">
    <source>
        <dbReference type="ARBA" id="ARBA00023136"/>
    </source>
</evidence>
<dbReference type="GO" id="GO:0042277">
    <property type="term" value="F:peptide binding"/>
    <property type="evidence" value="ECO:0007669"/>
    <property type="project" value="TreeGrafter"/>
</dbReference>
<dbReference type="CDD" id="cd00637">
    <property type="entry name" value="7tm_classA_rhodopsin-like"/>
    <property type="match status" value="1"/>
</dbReference>
<dbReference type="GO" id="GO:0004930">
    <property type="term" value="F:G protein-coupled receptor activity"/>
    <property type="evidence" value="ECO:0007669"/>
    <property type="project" value="InterPro"/>
</dbReference>
<keyword evidence="4 8" id="KW-1133">Transmembrane helix</keyword>
<evidence type="ECO:0000259" key="9">
    <source>
        <dbReference type="PROSITE" id="PS50262"/>
    </source>
</evidence>
<gene>
    <name evidence="10" type="ORF">PMAYCL1PPCAC_00093</name>
</gene>
<dbReference type="Proteomes" id="UP001328107">
    <property type="component" value="Unassembled WGS sequence"/>
</dbReference>
<organism evidence="10 11">
    <name type="scientific">Pristionchus mayeri</name>
    <dbReference type="NCBI Taxonomy" id="1317129"/>
    <lineage>
        <taxon>Eukaryota</taxon>
        <taxon>Metazoa</taxon>
        <taxon>Ecdysozoa</taxon>
        <taxon>Nematoda</taxon>
        <taxon>Chromadorea</taxon>
        <taxon>Rhabditida</taxon>
        <taxon>Rhabditina</taxon>
        <taxon>Diplogasteromorpha</taxon>
        <taxon>Diplogasteroidea</taxon>
        <taxon>Neodiplogasteridae</taxon>
        <taxon>Pristionchus</taxon>
    </lineage>
</organism>
<feature type="transmembrane region" description="Helical" evidence="8">
    <location>
        <begin position="45"/>
        <end position="67"/>
    </location>
</feature>
<keyword evidence="2" id="KW-1003">Cell membrane</keyword>
<dbReference type="Pfam" id="PF00001">
    <property type="entry name" value="7tm_1"/>
    <property type="match status" value="1"/>
</dbReference>
<feature type="compositionally biased region" description="Polar residues" evidence="7">
    <location>
        <begin position="309"/>
        <end position="323"/>
    </location>
</feature>
<evidence type="ECO:0000256" key="1">
    <source>
        <dbReference type="ARBA" id="ARBA00004651"/>
    </source>
</evidence>
<dbReference type="PANTHER" id="PTHR24241">
    <property type="entry name" value="NEUROPEPTIDE RECEPTOR-RELATED G-PROTEIN COUPLED RECEPTOR"/>
    <property type="match status" value="1"/>
</dbReference>
<dbReference type="AlphaFoldDB" id="A0AAN5BYI3"/>
<dbReference type="InterPro" id="IPR000276">
    <property type="entry name" value="GPCR_Rhodpsn"/>
</dbReference>
<protein>
    <recommendedName>
        <fullName evidence="9">G-protein coupled receptors family 1 profile domain-containing protein</fullName>
    </recommendedName>
</protein>
<evidence type="ECO:0000256" key="2">
    <source>
        <dbReference type="ARBA" id="ARBA00022475"/>
    </source>
</evidence>
<evidence type="ECO:0000256" key="4">
    <source>
        <dbReference type="ARBA" id="ARBA00022989"/>
    </source>
</evidence>
<dbReference type="InterPro" id="IPR017452">
    <property type="entry name" value="GPCR_Rhodpsn_7TM"/>
</dbReference>
<keyword evidence="3 8" id="KW-0812">Transmembrane</keyword>
<comment type="caution">
    <text evidence="10">The sequence shown here is derived from an EMBL/GenBank/DDBJ whole genome shotgun (WGS) entry which is preliminary data.</text>
</comment>
<dbReference type="EMBL" id="BTRK01000001">
    <property type="protein sequence ID" value="GMR29898.1"/>
    <property type="molecule type" value="Genomic_DNA"/>
</dbReference>
<feature type="transmembrane region" description="Helical" evidence="8">
    <location>
        <begin position="218"/>
        <end position="237"/>
    </location>
</feature>
<evidence type="ECO:0000313" key="11">
    <source>
        <dbReference type="Proteomes" id="UP001328107"/>
    </source>
</evidence>
<feature type="transmembrane region" description="Helical" evidence="8">
    <location>
        <begin position="170"/>
        <end position="192"/>
    </location>
</feature>
<sequence length="323" mass="36171">GAALTALALGKAAVIVGAEVLLLSTSFLSILVIASTPDLYDVIGIYFMSLSVADLLTSLLIVPLSIYSTLNPDWRFMGDNSMLCKCVAYIQVALFCSTVYTFAWICIDRYSAMMKPARYQDQSLTRCKCWILFSWITSILTCAPIVFAQMQVEYEQDLELCILNWSATSAYSSTLLVLVFVPTLVTVFNTGYKVIRAMRNPHELDDSQRAIIETDPNFVLTIFVMVAFVLSWLPLLALKIFSAFSPPPTEATEEISLVSFIFIWLAIAGPSSKFLCYMFCNPIFRRSFLRCLSCFCWSSSSSSRHRNSPTRSEYANMSSSSYL</sequence>
<dbReference type="SUPFAM" id="SSF81321">
    <property type="entry name" value="Family A G protein-coupled receptor-like"/>
    <property type="match status" value="1"/>
</dbReference>
<name>A0AAN5BYI3_9BILA</name>
<feature type="domain" description="G-protein coupled receptors family 1 profile" evidence="9">
    <location>
        <begin position="25"/>
        <end position="277"/>
    </location>
</feature>
<dbReference type="Gene3D" id="1.20.1070.10">
    <property type="entry name" value="Rhodopsin 7-helix transmembrane proteins"/>
    <property type="match status" value="1"/>
</dbReference>
<evidence type="ECO:0000313" key="10">
    <source>
        <dbReference type="EMBL" id="GMR29898.1"/>
    </source>
</evidence>
<dbReference type="GO" id="GO:0005886">
    <property type="term" value="C:plasma membrane"/>
    <property type="evidence" value="ECO:0007669"/>
    <property type="project" value="UniProtKB-SubCell"/>
</dbReference>
<evidence type="ECO:0000256" key="3">
    <source>
        <dbReference type="ARBA" id="ARBA00022692"/>
    </source>
</evidence>
<dbReference type="GO" id="GO:0032870">
    <property type="term" value="P:cellular response to hormone stimulus"/>
    <property type="evidence" value="ECO:0007669"/>
    <property type="project" value="TreeGrafter"/>
</dbReference>
<keyword evidence="5 8" id="KW-0472">Membrane</keyword>
<accession>A0AAN5BYI3</accession>
<feature type="transmembrane region" description="Helical" evidence="8">
    <location>
        <begin position="12"/>
        <end position="33"/>
    </location>
</feature>
<feature type="transmembrane region" description="Helical" evidence="8">
    <location>
        <begin position="87"/>
        <end position="107"/>
    </location>
</feature>
<evidence type="ECO:0000256" key="7">
    <source>
        <dbReference type="SAM" id="MobiDB-lite"/>
    </source>
</evidence>